<keyword evidence="3" id="KW-1185">Reference proteome</keyword>
<protein>
    <submittedName>
        <fullName evidence="2">Uncharacterized protein</fullName>
    </submittedName>
</protein>
<comment type="caution">
    <text evidence="2">The sequence shown here is derived from an EMBL/GenBank/DDBJ whole genome shotgun (WGS) entry which is preliminary data.</text>
</comment>
<gene>
    <name evidence="2" type="ORF">G7Z17_g8710</name>
</gene>
<dbReference type="AlphaFoldDB" id="A0A9P5L6A6"/>
<evidence type="ECO:0000313" key="3">
    <source>
        <dbReference type="Proteomes" id="UP000722485"/>
    </source>
</evidence>
<evidence type="ECO:0000256" key="1">
    <source>
        <dbReference type="SAM" id="MobiDB-lite"/>
    </source>
</evidence>
<feature type="region of interest" description="Disordered" evidence="1">
    <location>
        <begin position="21"/>
        <end position="81"/>
    </location>
</feature>
<accession>A0A9P5L6A6</accession>
<dbReference type="EMBL" id="JAANBB010000228">
    <property type="protein sequence ID" value="KAF7546061.1"/>
    <property type="molecule type" value="Genomic_DNA"/>
</dbReference>
<evidence type="ECO:0000313" key="2">
    <source>
        <dbReference type="EMBL" id="KAF7546061.1"/>
    </source>
</evidence>
<name>A0A9P5L6A6_9HYPO</name>
<organism evidence="2 3">
    <name type="scientific">Cylindrodendrum hubeiense</name>
    <dbReference type="NCBI Taxonomy" id="595255"/>
    <lineage>
        <taxon>Eukaryota</taxon>
        <taxon>Fungi</taxon>
        <taxon>Dikarya</taxon>
        <taxon>Ascomycota</taxon>
        <taxon>Pezizomycotina</taxon>
        <taxon>Sordariomycetes</taxon>
        <taxon>Hypocreomycetidae</taxon>
        <taxon>Hypocreales</taxon>
        <taxon>Nectriaceae</taxon>
        <taxon>Cylindrodendrum</taxon>
    </lineage>
</organism>
<feature type="compositionally biased region" description="Basic residues" evidence="1">
    <location>
        <begin position="28"/>
        <end position="37"/>
    </location>
</feature>
<reference evidence="2" key="1">
    <citation type="submission" date="2020-03" db="EMBL/GenBank/DDBJ databases">
        <title>Draft Genome Sequence of Cylindrodendrum hubeiense.</title>
        <authorList>
            <person name="Buettner E."/>
            <person name="Kellner H."/>
        </authorList>
    </citation>
    <scope>NUCLEOTIDE SEQUENCE</scope>
    <source>
        <strain evidence="2">IHI 201604</strain>
    </source>
</reference>
<dbReference type="Proteomes" id="UP000722485">
    <property type="component" value="Unassembled WGS sequence"/>
</dbReference>
<proteinExistence type="predicted"/>
<sequence>MRAGSTSSTCNTAAAQQHGSTAAQQCKHEHKHQHQHSNTHAACRNGPCRNLRTYRLGRLPARPDPPAIKSPPISEIAPDGARKTVQALPPVEMRQPRSVVVFMRRPGHGVGLRRERCPEVQPQSRGLLDHGVA</sequence>